<dbReference type="GO" id="GO:0005524">
    <property type="term" value="F:ATP binding"/>
    <property type="evidence" value="ECO:0007669"/>
    <property type="project" value="InterPro"/>
</dbReference>
<accession>A0A0C3PTF8</accession>
<evidence type="ECO:0000256" key="1">
    <source>
        <dbReference type="SAM" id="Coils"/>
    </source>
</evidence>
<proteinExistence type="predicted"/>
<feature type="region of interest" description="Disordered" evidence="2">
    <location>
        <begin position="1032"/>
        <end position="1071"/>
    </location>
</feature>
<dbReference type="HOGENOM" id="CLU_001400_1_0_1"/>
<sequence>MAQRRLTRLLNQLAQPRPVVGTLTLGDISFDVHSSETPSRLPHSENVLLDARDKFNADNLHFLLQKYLLGQDIFLLSQPGPYARRLAMTFCSMTNIEYEYIALHRDVGETELKQGRELRRGGNLVYVDSAAVRAVKHGRILIIEGIEKAERGIMPVLNNLLENREMNLDDGTHIIHQDRYFLLEDSLKHGGAKRFIPAHKNFRVIAIAAPVPPYTGYPIDPPFRSRFQARFIDPVGSLLSLGDSSTASLDRQSTMLYDKLQGIILATQYASESRHAVDASSKTTLRPFPQTALAKLRALLSVFPAPTTVPPVQLGKLMLALHPALIHAPFAMWAMLSRQTEEAGLGPLASPVAEGAHDNSGLLGYRLAGTQREDERTIRLTFEGPNPISVVVPGGPKPLLLYPWEHSALLDFEATDRFMGLLTSMLQAHVLGWDISYIPPALPSTASCSTSTLVRVLGGLLGYDVDTVHMYKELGGRELVMRRRVEDGGATSWEASPFIEGAFEGRLVHLADVDVIGSTAGSLARVFQDREAELWEAKRIVAHADREELASGELFVPHSSFRVIVTASKSLPLKDWLSDEHANMFFPITSIPMSPAEETQLLLRTGCSIHLIETLINFADKYRSIMTSDLVQKNRKLGTRTLVRIARLLAKIESHADLHTIFGRAVLAEFLPAAERLGLNAIFEELNVRMATPPFYSPPSVEGDNLVFPAPTGPGLPASEPVRVPMFKAVEDPEGVASHVPYMAHFYDNSVQTCLMRDLAIDLEVLGEHLVLLGNQGVGKNKVVDRLCQLLRRPREYIQLHRDTTVNQLMFQTSLENGVMKHSDSPLLRAIQFGRIIIIDEADKAAEYVVAVFRSLAGHGELSLPDGRRVRRQRERDSDIVVHPKFRLILLANRPGYPFLGNHFLQVLGDNFSCHSVTNPDMASERRLLAQLAPELSEDMILRLVAAFQDLRQAYNAGQLTYPYSLRELINLVRHIQAYPDDPLEIALRNIFDFDVYRPETIEKLADVLDHHGLVVKNLGLEAAREASQKRVRDVKFEPKGDTSLSAPKFGKEDPKNAPHSGGNTWAGGVSDALKNDVPDEVKKKARELARQELQRRLEDLNMTAAEAKGYGVLLDAVQGHIAQLYDLLEHLSAKEEERIWVKRQTDGELDDSRLTEGLTGEATVYKRRGMAKPEMGRPQLKPKRIRFLFDISASMYRFQYDGRLQRSLETAVMLMETFDRLSRKEKYVWDMIGQCGDSAEVPLVAANAPPEEIHERWKIVQKMELTTQYSFAGDYTVEAIEKAVDEVAKYDADDWFVIAITDANFGRYAISAEDLKRAMTRQSKVKTALVCIGEGAEVTWIPKYLPGRGFRVGNTADIPAVLRSILSSMVDH</sequence>
<dbReference type="OrthoDB" id="5186at2759"/>
<feature type="coiled-coil region" evidence="1">
    <location>
        <begin position="1084"/>
        <end position="1111"/>
    </location>
</feature>
<feature type="compositionally biased region" description="Basic and acidic residues" evidence="2">
    <location>
        <begin position="1032"/>
        <end position="1041"/>
    </location>
</feature>
<feature type="domain" description="ATPase dynein-related AAA" evidence="3">
    <location>
        <begin position="73"/>
        <end position="227"/>
    </location>
</feature>
<dbReference type="EMBL" id="KN840451">
    <property type="protein sequence ID" value="KIP10793.1"/>
    <property type="molecule type" value="Genomic_DNA"/>
</dbReference>
<dbReference type="InterPro" id="IPR011704">
    <property type="entry name" value="ATPase_dyneun-rel_AAA"/>
</dbReference>
<dbReference type="GO" id="GO:0016887">
    <property type="term" value="F:ATP hydrolysis activity"/>
    <property type="evidence" value="ECO:0007669"/>
    <property type="project" value="InterPro"/>
</dbReference>
<evidence type="ECO:0000259" key="3">
    <source>
        <dbReference type="Pfam" id="PF07728"/>
    </source>
</evidence>
<dbReference type="SUPFAM" id="SSF52540">
    <property type="entry name" value="P-loop containing nucleoside triphosphate hydrolases"/>
    <property type="match status" value="2"/>
</dbReference>
<dbReference type="Gene3D" id="3.40.50.300">
    <property type="entry name" value="P-loop containing nucleotide triphosphate hydrolases"/>
    <property type="match status" value="2"/>
</dbReference>
<evidence type="ECO:0000313" key="4">
    <source>
        <dbReference type="EMBL" id="KIP10793.1"/>
    </source>
</evidence>
<keyword evidence="5" id="KW-1185">Reference proteome</keyword>
<gene>
    <name evidence="4" type="ORF">PHLGIDRAFT_28273</name>
</gene>
<name>A0A0C3PTF8_PHLG1</name>
<dbReference type="PANTHER" id="PTHR21610:SF9">
    <property type="entry name" value="VON WILLEBRAND FACTOR A DOMAIN-CONTAINING PROTEIN 8"/>
    <property type="match status" value="1"/>
</dbReference>
<dbReference type="InterPro" id="IPR027417">
    <property type="entry name" value="P-loop_NTPase"/>
</dbReference>
<evidence type="ECO:0000256" key="2">
    <source>
        <dbReference type="SAM" id="MobiDB-lite"/>
    </source>
</evidence>
<organism evidence="4 5">
    <name type="scientific">Phlebiopsis gigantea (strain 11061_1 CR5-6)</name>
    <name type="common">White-rot fungus</name>
    <name type="synonym">Peniophora gigantea</name>
    <dbReference type="NCBI Taxonomy" id="745531"/>
    <lineage>
        <taxon>Eukaryota</taxon>
        <taxon>Fungi</taxon>
        <taxon>Dikarya</taxon>
        <taxon>Basidiomycota</taxon>
        <taxon>Agaricomycotina</taxon>
        <taxon>Agaricomycetes</taxon>
        <taxon>Polyporales</taxon>
        <taxon>Phanerochaetaceae</taxon>
        <taxon>Phlebiopsis</taxon>
    </lineage>
</organism>
<evidence type="ECO:0000313" key="5">
    <source>
        <dbReference type="Proteomes" id="UP000053257"/>
    </source>
</evidence>
<dbReference type="PANTHER" id="PTHR21610">
    <property type="entry name" value="VON WILLEBRAND FACTOR A DOMAIN-CONTAINING PROTEIN 8"/>
    <property type="match status" value="1"/>
</dbReference>
<feature type="domain" description="ATPase dynein-related AAA" evidence="3">
    <location>
        <begin position="451"/>
        <end position="568"/>
    </location>
</feature>
<dbReference type="GO" id="GO:0005737">
    <property type="term" value="C:cytoplasm"/>
    <property type="evidence" value="ECO:0007669"/>
    <property type="project" value="TreeGrafter"/>
</dbReference>
<keyword evidence="1" id="KW-0175">Coiled coil</keyword>
<protein>
    <recommendedName>
        <fullName evidence="3">ATPase dynein-related AAA domain-containing protein</fullName>
    </recommendedName>
</protein>
<dbReference type="FunFam" id="3.40.50.300:FF:000587">
    <property type="entry name" value="von Willebrand factor A domain containing 8"/>
    <property type="match status" value="1"/>
</dbReference>
<feature type="domain" description="ATPase dynein-related AAA" evidence="3">
    <location>
        <begin position="769"/>
        <end position="908"/>
    </location>
</feature>
<reference evidence="4 5" key="1">
    <citation type="journal article" date="2014" name="PLoS Genet.">
        <title>Analysis of the Phlebiopsis gigantea genome, transcriptome and secretome provides insight into its pioneer colonization strategies of wood.</title>
        <authorList>
            <person name="Hori C."/>
            <person name="Ishida T."/>
            <person name="Igarashi K."/>
            <person name="Samejima M."/>
            <person name="Suzuki H."/>
            <person name="Master E."/>
            <person name="Ferreira P."/>
            <person name="Ruiz-Duenas F.J."/>
            <person name="Held B."/>
            <person name="Canessa P."/>
            <person name="Larrondo L.F."/>
            <person name="Schmoll M."/>
            <person name="Druzhinina I.S."/>
            <person name="Kubicek C.P."/>
            <person name="Gaskell J.A."/>
            <person name="Kersten P."/>
            <person name="St John F."/>
            <person name="Glasner J."/>
            <person name="Sabat G."/>
            <person name="Splinter BonDurant S."/>
            <person name="Syed K."/>
            <person name="Yadav J."/>
            <person name="Mgbeahuruike A.C."/>
            <person name="Kovalchuk A."/>
            <person name="Asiegbu F.O."/>
            <person name="Lackner G."/>
            <person name="Hoffmeister D."/>
            <person name="Rencoret J."/>
            <person name="Gutierrez A."/>
            <person name="Sun H."/>
            <person name="Lindquist E."/>
            <person name="Barry K."/>
            <person name="Riley R."/>
            <person name="Grigoriev I.V."/>
            <person name="Henrissat B."/>
            <person name="Kues U."/>
            <person name="Berka R.M."/>
            <person name="Martinez A.T."/>
            <person name="Covert S.F."/>
            <person name="Blanchette R.A."/>
            <person name="Cullen D."/>
        </authorList>
    </citation>
    <scope>NUCLEOTIDE SEQUENCE [LARGE SCALE GENOMIC DNA]</scope>
    <source>
        <strain evidence="4 5">11061_1 CR5-6</strain>
    </source>
</reference>
<dbReference type="SUPFAM" id="SSF53300">
    <property type="entry name" value="vWA-like"/>
    <property type="match status" value="1"/>
</dbReference>
<dbReference type="STRING" id="745531.A0A0C3PTF8"/>
<dbReference type="Proteomes" id="UP000053257">
    <property type="component" value="Unassembled WGS sequence"/>
</dbReference>
<dbReference type="Pfam" id="PF07728">
    <property type="entry name" value="AAA_5"/>
    <property type="match status" value="3"/>
</dbReference>
<dbReference type="InterPro" id="IPR036465">
    <property type="entry name" value="vWFA_dom_sf"/>
</dbReference>
<dbReference type="InterPro" id="IPR039891">
    <property type="entry name" value="VWA8"/>
</dbReference>